<dbReference type="STRING" id="555088.DealDRAFT_2478"/>
<dbReference type="SUPFAM" id="SSF48695">
    <property type="entry name" value="Multiheme cytochromes"/>
    <property type="match status" value="1"/>
</dbReference>
<dbReference type="InterPro" id="IPR036280">
    <property type="entry name" value="Multihaem_cyt_sf"/>
</dbReference>
<dbReference type="RefSeq" id="WP_008517907.1">
    <property type="nucleotide sequence ID" value="NZ_ACJM01000014.1"/>
</dbReference>
<comment type="caution">
    <text evidence="2">The sequence shown here is derived from an EMBL/GenBank/DDBJ whole genome shotgun (WGS) entry which is preliminary data.</text>
</comment>
<organism evidence="2 3">
    <name type="scientific">Dethiobacter alkaliphilus AHT 1</name>
    <dbReference type="NCBI Taxonomy" id="555088"/>
    <lineage>
        <taxon>Bacteria</taxon>
        <taxon>Bacillati</taxon>
        <taxon>Bacillota</taxon>
        <taxon>Dethiobacteria</taxon>
        <taxon>Dethiobacterales</taxon>
        <taxon>Dethiobacteraceae</taxon>
        <taxon>Dethiobacter</taxon>
    </lineage>
</organism>
<dbReference type="Pfam" id="PF13435">
    <property type="entry name" value="Cytochrome_C554"/>
    <property type="match status" value="1"/>
</dbReference>
<feature type="domain" description="Cytochrome c-552/4" evidence="1">
    <location>
        <begin position="24"/>
        <end position="105"/>
    </location>
</feature>
<dbReference type="InterPro" id="IPR023155">
    <property type="entry name" value="Cyt_c-552/4"/>
</dbReference>
<keyword evidence="3" id="KW-1185">Reference proteome</keyword>
<proteinExistence type="predicted"/>
<dbReference type="EMBL" id="ACJM01000014">
    <property type="protein sequence ID" value="EEG76652.1"/>
    <property type="molecule type" value="Genomic_DNA"/>
</dbReference>
<reference evidence="2 3" key="1">
    <citation type="submission" date="2009-02" db="EMBL/GenBank/DDBJ databases">
        <title>Sequencing of the draft genome and assembly of Dethiobacter alkaliphilus AHT 1.</title>
        <authorList>
            <consortium name="US DOE Joint Genome Institute (JGI-PGF)"/>
            <person name="Lucas S."/>
            <person name="Copeland A."/>
            <person name="Lapidus A."/>
            <person name="Glavina del Rio T."/>
            <person name="Dalin E."/>
            <person name="Tice H."/>
            <person name="Bruce D."/>
            <person name="Goodwin L."/>
            <person name="Pitluck S."/>
            <person name="Larimer F."/>
            <person name="Land M.L."/>
            <person name="Hauser L."/>
            <person name="Muyzer G."/>
        </authorList>
    </citation>
    <scope>NUCLEOTIDE SEQUENCE [LARGE SCALE GENOMIC DNA]</scope>
    <source>
        <strain evidence="2 3">AHT 1</strain>
    </source>
</reference>
<protein>
    <recommendedName>
        <fullName evidence="1">Cytochrome c-552/4 domain-containing protein</fullName>
    </recommendedName>
</protein>
<accession>C0GJ19</accession>
<name>C0GJ19_DETAL</name>
<sequence>MATENPESLPRQTVDSSAFSSAGQCQYCHIEIYQQWQGSAHARSFINPLYRQQLARVSNESQGAADEFCVSCHAPIGWLTEQIPPIDGEGTDAVAQQGVSCDLCHAITEVPQVGNAGFRVSPGKVKYGPFDDALQSAMHESEYKRIYSQAEYCGACHEIIHPENGLVLSSTYSEWKAGPYGSRRIQCQDCHMTPGPGVEKPNPGVAATGAPKVRDHISTHYMPGTNVFGSKQAGFEDHAALAEETLQSAAVIFLGLPDGLTPYQPARVNIRIRNDGAGHYLPTGLSVFNDMWVEMVVTDEQGSVVFQSGVTGSDGTIPEDSIVFGTTFADAAGNETDNLWEAARVLSDNRIPPQKYVDEFIEIPGLSRPGTVDIKVRLLYRNITPQGAKELGIDIADIPVTEMASAGGKIQVR</sequence>
<dbReference type="Gene3D" id="1.10.1130.10">
    <property type="entry name" value="Flavocytochrome C3, Chain A"/>
    <property type="match status" value="1"/>
</dbReference>
<evidence type="ECO:0000313" key="2">
    <source>
        <dbReference type="EMBL" id="EEG76652.1"/>
    </source>
</evidence>
<dbReference type="AlphaFoldDB" id="C0GJ19"/>
<evidence type="ECO:0000313" key="3">
    <source>
        <dbReference type="Proteomes" id="UP000006443"/>
    </source>
</evidence>
<dbReference type="eggNOG" id="COG4885">
    <property type="taxonomic scope" value="Bacteria"/>
</dbReference>
<evidence type="ECO:0000259" key="1">
    <source>
        <dbReference type="Pfam" id="PF13435"/>
    </source>
</evidence>
<gene>
    <name evidence="2" type="ORF">DealDRAFT_2478</name>
</gene>
<dbReference type="Proteomes" id="UP000006443">
    <property type="component" value="Unassembled WGS sequence"/>
</dbReference>